<feature type="transmembrane region" description="Helical" evidence="1">
    <location>
        <begin position="6"/>
        <end position="27"/>
    </location>
</feature>
<keyword evidence="2" id="KW-0614">Plasmid</keyword>
<evidence type="ECO:0000313" key="3">
    <source>
        <dbReference type="Proteomes" id="UP000061432"/>
    </source>
</evidence>
<sequence length="63" mass="6591">MNQVLPWLPWVSFGTATAALLLALVGLACGDRSVAGERLLAALLLVSAWLAGLALMLNFCPLP</sequence>
<proteinExistence type="predicted"/>
<reference evidence="3" key="2">
    <citation type="submission" date="2015-01" db="EMBL/GenBank/DDBJ databases">
        <title>Complete genome sequence of Methylobacterium aquaticum strain 22A.</title>
        <authorList>
            <person name="Tani A."/>
            <person name="Ogura Y."/>
            <person name="Hayashi T."/>
        </authorList>
    </citation>
    <scope>NUCLEOTIDE SEQUENCE [LARGE SCALE GENOMIC DNA]</scope>
    <source>
        <strain evidence="3">MA-22A</strain>
        <plasmid evidence="3">Plasmid pMaq22A_3p DNA</plasmid>
    </source>
</reference>
<dbReference type="Proteomes" id="UP000061432">
    <property type="component" value="Plasmid pMaq22A_3p"/>
</dbReference>
<dbReference type="RefSeq" id="WP_060851379.1">
    <property type="nucleotide sequence ID" value="NZ_AP014707.1"/>
</dbReference>
<keyword evidence="1" id="KW-0812">Transmembrane</keyword>
<geneLocation type="plasmid" evidence="3">
    <name>pMaq22A_3p DNA</name>
</geneLocation>
<keyword evidence="1" id="KW-1133">Transmembrane helix</keyword>
<evidence type="ECO:0000313" key="2">
    <source>
        <dbReference type="EMBL" id="BAQ50337.1"/>
    </source>
</evidence>
<dbReference type="EMBL" id="AP014707">
    <property type="protein sequence ID" value="BAQ50337.1"/>
    <property type="molecule type" value="Genomic_DNA"/>
</dbReference>
<name>A0A0C6FTC7_9HYPH</name>
<gene>
    <name evidence="2" type="ORF">Maq22A_3p50435</name>
</gene>
<organism evidence="2 3">
    <name type="scientific">Methylobacterium aquaticum</name>
    <dbReference type="NCBI Taxonomy" id="270351"/>
    <lineage>
        <taxon>Bacteria</taxon>
        <taxon>Pseudomonadati</taxon>
        <taxon>Pseudomonadota</taxon>
        <taxon>Alphaproteobacteria</taxon>
        <taxon>Hyphomicrobiales</taxon>
        <taxon>Methylobacteriaceae</taxon>
        <taxon>Methylobacterium</taxon>
    </lineage>
</organism>
<accession>A0A0C6FTC7</accession>
<reference evidence="2 3" key="1">
    <citation type="journal article" date="2015" name="Genome Announc.">
        <title>Complete Genome Sequence of Methylobacterium aquaticum Strain 22A, Isolated from Racomitrium japonicum Moss.</title>
        <authorList>
            <person name="Tani A."/>
            <person name="Ogura Y."/>
            <person name="Hayashi T."/>
            <person name="Kimbara K."/>
        </authorList>
    </citation>
    <scope>NUCLEOTIDE SEQUENCE [LARGE SCALE GENOMIC DNA]</scope>
    <source>
        <strain evidence="2 3">MA-22A</strain>
        <plasmid evidence="3">Plasmid pMaq22A_3p DNA</plasmid>
    </source>
</reference>
<protein>
    <submittedName>
        <fullName evidence="2">Uncharacterized protein</fullName>
    </submittedName>
</protein>
<dbReference type="AlphaFoldDB" id="A0A0C6FTC7"/>
<dbReference type="KEGG" id="maqu:Maq22A_3p50435"/>
<evidence type="ECO:0000256" key="1">
    <source>
        <dbReference type="SAM" id="Phobius"/>
    </source>
</evidence>
<dbReference type="PATRIC" id="fig|270351.10.peg.7522"/>
<feature type="transmembrane region" description="Helical" evidence="1">
    <location>
        <begin position="39"/>
        <end position="59"/>
    </location>
</feature>
<keyword evidence="1" id="KW-0472">Membrane</keyword>